<accession>A0A928Z2R5</accession>
<dbReference type="SUPFAM" id="SSF160246">
    <property type="entry name" value="EspE N-terminal domain-like"/>
    <property type="match status" value="1"/>
</dbReference>
<dbReference type="AlphaFoldDB" id="A0A928Z2R5"/>
<dbReference type="InterPro" id="IPR037257">
    <property type="entry name" value="T2SS_E_N_sf"/>
</dbReference>
<dbReference type="Proteomes" id="UP000625316">
    <property type="component" value="Unassembled WGS sequence"/>
</dbReference>
<comment type="caution">
    <text evidence="2">The sequence shown here is derived from an EMBL/GenBank/DDBJ whole genome shotgun (WGS) entry which is preliminary data.</text>
</comment>
<dbReference type="EMBL" id="JADEXQ010000041">
    <property type="protein sequence ID" value="MBE9030661.1"/>
    <property type="molecule type" value="Genomic_DNA"/>
</dbReference>
<evidence type="ECO:0000313" key="2">
    <source>
        <dbReference type="EMBL" id="MBE9030661.1"/>
    </source>
</evidence>
<name>A0A928Z2R5_9CYAN</name>
<reference evidence="2" key="1">
    <citation type="submission" date="2020-10" db="EMBL/GenBank/DDBJ databases">
        <authorList>
            <person name="Castelo-Branco R."/>
            <person name="Eusebio N."/>
            <person name="Adriana R."/>
            <person name="Vieira A."/>
            <person name="Brugerolle De Fraissinette N."/>
            <person name="Rezende De Castro R."/>
            <person name="Schneider M.P."/>
            <person name="Vasconcelos V."/>
            <person name="Leao P.N."/>
        </authorList>
    </citation>
    <scope>NUCLEOTIDE SEQUENCE</scope>
    <source>
        <strain evidence="2">LEGE 11480</strain>
    </source>
</reference>
<protein>
    <submittedName>
        <fullName evidence="2">Uncharacterized protein</fullName>
    </submittedName>
</protein>
<evidence type="ECO:0000313" key="3">
    <source>
        <dbReference type="Proteomes" id="UP000625316"/>
    </source>
</evidence>
<sequence>MMQTPEIKRLGSYLVDAGLVSPAQIDVALNDQEFMDSMRIGDILVTRGWIKQQTLDYLVDKIIEPEQQIARQSGLTDSLLVQSGAVSQNNVHAPPSVTPSVTSRQPQQTVAHARSLDGNRIIEITKPHVTQAPQESPTDPGSINERKPLASVPGDDDDMNWVG</sequence>
<dbReference type="RefSeq" id="WP_264325491.1">
    <property type="nucleotide sequence ID" value="NZ_JADEXQ010000041.1"/>
</dbReference>
<organism evidence="2 3">
    <name type="scientific">Romeriopsis navalis LEGE 11480</name>
    <dbReference type="NCBI Taxonomy" id="2777977"/>
    <lineage>
        <taxon>Bacteria</taxon>
        <taxon>Bacillati</taxon>
        <taxon>Cyanobacteriota</taxon>
        <taxon>Cyanophyceae</taxon>
        <taxon>Leptolyngbyales</taxon>
        <taxon>Leptolyngbyaceae</taxon>
        <taxon>Romeriopsis</taxon>
        <taxon>Romeriopsis navalis</taxon>
    </lineage>
</organism>
<evidence type="ECO:0000256" key="1">
    <source>
        <dbReference type="SAM" id="MobiDB-lite"/>
    </source>
</evidence>
<keyword evidence="3" id="KW-1185">Reference proteome</keyword>
<feature type="compositionally biased region" description="Acidic residues" evidence="1">
    <location>
        <begin position="154"/>
        <end position="163"/>
    </location>
</feature>
<proteinExistence type="predicted"/>
<feature type="compositionally biased region" description="Polar residues" evidence="1">
    <location>
        <begin position="131"/>
        <end position="141"/>
    </location>
</feature>
<gene>
    <name evidence="2" type="ORF">IQ266_13055</name>
</gene>
<feature type="region of interest" description="Disordered" evidence="1">
    <location>
        <begin position="125"/>
        <end position="163"/>
    </location>
</feature>